<sequence length="73" mass="7955">MVLVGNTEEKEIKSVKDGKFLDGLTCWKEVPSSKEAAEAFGVVAGLKLAELPNFVLRFKNSSLLNFIVNLVDG</sequence>
<organism evidence="1 2">
    <name type="scientific">Ricinus communis</name>
    <name type="common">Castor bean</name>
    <dbReference type="NCBI Taxonomy" id="3988"/>
    <lineage>
        <taxon>Eukaryota</taxon>
        <taxon>Viridiplantae</taxon>
        <taxon>Streptophyta</taxon>
        <taxon>Embryophyta</taxon>
        <taxon>Tracheophyta</taxon>
        <taxon>Spermatophyta</taxon>
        <taxon>Magnoliopsida</taxon>
        <taxon>eudicotyledons</taxon>
        <taxon>Gunneridae</taxon>
        <taxon>Pentapetalae</taxon>
        <taxon>rosids</taxon>
        <taxon>fabids</taxon>
        <taxon>Malpighiales</taxon>
        <taxon>Euphorbiaceae</taxon>
        <taxon>Acalyphoideae</taxon>
        <taxon>Acalypheae</taxon>
        <taxon>Ricinus</taxon>
    </lineage>
</organism>
<accession>B9T1S9</accession>
<gene>
    <name evidence="1" type="ORF">RCOM_0690730</name>
</gene>
<protein>
    <submittedName>
        <fullName evidence="1">Uncharacterized protein</fullName>
    </submittedName>
</protein>
<evidence type="ECO:0000313" key="2">
    <source>
        <dbReference type="Proteomes" id="UP000008311"/>
    </source>
</evidence>
<dbReference type="InParanoid" id="B9T1S9"/>
<keyword evidence="2" id="KW-1185">Reference proteome</keyword>
<name>B9T1S9_RICCO</name>
<dbReference type="Proteomes" id="UP000008311">
    <property type="component" value="Unassembled WGS sequence"/>
</dbReference>
<dbReference type="AlphaFoldDB" id="B9T1S9"/>
<proteinExistence type="predicted"/>
<evidence type="ECO:0000313" key="1">
    <source>
        <dbReference type="EMBL" id="EEF30167.1"/>
    </source>
</evidence>
<dbReference type="EMBL" id="EQ974359">
    <property type="protein sequence ID" value="EEF30167.1"/>
    <property type="molecule type" value="Genomic_DNA"/>
</dbReference>
<reference evidence="2" key="1">
    <citation type="journal article" date="2010" name="Nat. Biotechnol.">
        <title>Draft genome sequence of the oilseed species Ricinus communis.</title>
        <authorList>
            <person name="Chan A.P."/>
            <person name="Crabtree J."/>
            <person name="Zhao Q."/>
            <person name="Lorenzi H."/>
            <person name="Orvis J."/>
            <person name="Puiu D."/>
            <person name="Melake-Berhan A."/>
            <person name="Jones K.M."/>
            <person name="Redman J."/>
            <person name="Chen G."/>
            <person name="Cahoon E.B."/>
            <person name="Gedil M."/>
            <person name="Stanke M."/>
            <person name="Haas B.J."/>
            <person name="Wortman J.R."/>
            <person name="Fraser-Liggett C.M."/>
            <person name="Ravel J."/>
            <person name="Rabinowicz P.D."/>
        </authorList>
    </citation>
    <scope>NUCLEOTIDE SEQUENCE [LARGE SCALE GENOMIC DNA]</scope>
    <source>
        <strain evidence="2">cv. Hale</strain>
    </source>
</reference>